<evidence type="ECO:0000256" key="7">
    <source>
        <dbReference type="SAM" id="Phobius"/>
    </source>
</evidence>
<evidence type="ECO:0000256" key="2">
    <source>
        <dbReference type="ARBA" id="ARBA00022741"/>
    </source>
</evidence>
<keyword evidence="9" id="KW-0723">Serine/threonine-protein kinase</keyword>
<accession>A0A9X2FA28</accession>
<feature type="compositionally biased region" description="Basic and acidic residues" evidence="6">
    <location>
        <begin position="1"/>
        <end position="14"/>
    </location>
</feature>
<evidence type="ECO:0000256" key="5">
    <source>
        <dbReference type="PROSITE-ProRule" id="PRU10141"/>
    </source>
</evidence>
<dbReference type="EMBL" id="JAMXLR010000051">
    <property type="protein sequence ID" value="MCO6045197.1"/>
    <property type="molecule type" value="Genomic_DNA"/>
</dbReference>
<keyword evidence="2 5" id="KW-0547">Nucleotide-binding</keyword>
<reference evidence="9" key="1">
    <citation type="submission" date="2022-06" db="EMBL/GenBank/DDBJ databases">
        <title>Aeoliella straminimaris, a novel planctomycete from sediments.</title>
        <authorList>
            <person name="Vitorino I.R."/>
            <person name="Lage O.M."/>
        </authorList>
    </citation>
    <scope>NUCLEOTIDE SEQUENCE</scope>
    <source>
        <strain evidence="9">ICT_H6.2</strain>
    </source>
</reference>
<dbReference type="InterPro" id="IPR000719">
    <property type="entry name" value="Prot_kinase_dom"/>
</dbReference>
<dbReference type="InterPro" id="IPR008271">
    <property type="entry name" value="Ser/Thr_kinase_AS"/>
</dbReference>
<dbReference type="Pfam" id="PF00069">
    <property type="entry name" value="Pkinase"/>
    <property type="match status" value="1"/>
</dbReference>
<comment type="caution">
    <text evidence="9">The sequence shown here is derived from an EMBL/GenBank/DDBJ whole genome shotgun (WGS) entry which is preliminary data.</text>
</comment>
<proteinExistence type="predicted"/>
<feature type="region of interest" description="Disordered" evidence="6">
    <location>
        <begin position="1"/>
        <end position="35"/>
    </location>
</feature>
<dbReference type="GO" id="GO:0004674">
    <property type="term" value="F:protein serine/threonine kinase activity"/>
    <property type="evidence" value="ECO:0007669"/>
    <property type="project" value="UniProtKB-KW"/>
</dbReference>
<feature type="transmembrane region" description="Helical" evidence="7">
    <location>
        <begin position="574"/>
        <end position="596"/>
    </location>
</feature>
<organism evidence="9 10">
    <name type="scientific">Aeoliella straminimaris</name>
    <dbReference type="NCBI Taxonomy" id="2954799"/>
    <lineage>
        <taxon>Bacteria</taxon>
        <taxon>Pseudomonadati</taxon>
        <taxon>Planctomycetota</taxon>
        <taxon>Planctomycetia</taxon>
        <taxon>Pirellulales</taxon>
        <taxon>Lacipirellulaceae</taxon>
        <taxon>Aeoliella</taxon>
    </lineage>
</organism>
<keyword evidence="1" id="KW-0808">Transferase</keyword>
<feature type="transmembrane region" description="Helical" evidence="7">
    <location>
        <begin position="489"/>
        <end position="510"/>
    </location>
</feature>
<dbReference type="GO" id="GO:0005524">
    <property type="term" value="F:ATP binding"/>
    <property type="evidence" value="ECO:0007669"/>
    <property type="project" value="UniProtKB-UniRule"/>
</dbReference>
<dbReference type="RefSeq" id="WP_252853307.1">
    <property type="nucleotide sequence ID" value="NZ_JAMXLR010000051.1"/>
</dbReference>
<keyword evidence="7" id="KW-0812">Transmembrane</keyword>
<keyword evidence="3 9" id="KW-0418">Kinase</keyword>
<gene>
    <name evidence="9" type="ORF">NG895_14895</name>
</gene>
<evidence type="ECO:0000313" key="10">
    <source>
        <dbReference type="Proteomes" id="UP001155241"/>
    </source>
</evidence>
<feature type="transmembrane region" description="Helical" evidence="7">
    <location>
        <begin position="522"/>
        <end position="553"/>
    </location>
</feature>
<evidence type="ECO:0000256" key="3">
    <source>
        <dbReference type="ARBA" id="ARBA00022777"/>
    </source>
</evidence>
<dbReference type="InterPro" id="IPR017441">
    <property type="entry name" value="Protein_kinase_ATP_BS"/>
</dbReference>
<name>A0A9X2FA28_9BACT</name>
<dbReference type="PROSITE" id="PS00108">
    <property type="entry name" value="PROTEIN_KINASE_ST"/>
    <property type="match status" value="1"/>
</dbReference>
<dbReference type="PROSITE" id="PS50011">
    <property type="entry name" value="PROTEIN_KINASE_DOM"/>
    <property type="match status" value="1"/>
</dbReference>
<sequence>MSSDPDHTDVRLASESDTYQPTGEAPSLPPPLPARKIVKTVPYSGSIRTATDVMKRGDRIDDFEVEAVLGRGAFGVVYLARQLSLDRQVALKVAANAGSEGRTMARLEHTNIVQVFSETIDQSGELRLLCMQLVPGAPLDAVINDLAQIRTARGHWSGADVLASVDTRSKLTDIFDPSALRDREALADMDDLEAACWIGARLSEAVDYAHRQGVLHRDIKPANVLVNRYGQPMLADFNISFQSLDENSSADERFGGTLAYMAPEHLEAFNPSTDVTAAAVDERSDIYSLGIVLGELLYGRSPLASPPRCDNRLVYLERLAACRAVAPPEVIEGAGNAVKAFSYTIARCLDPDPEKRYATGAELAEALDGVRELRKHERSSRGNGWLVRAVKKHPMRWVVIFSLFPQFLGSLFNIGYNATQICTHFTEEQHDAFHRLVIAYNVIVYPLAIAAGVAILLPLHRIWQQLVSKEPVEQSKLDWARRRSLKLPMWLLAVAAMGWLPGGFIFPWLIERMTGSSPPGLYWHFFLSFTISGLIAVAYSLCGVQYAVLRGLYPRLWPRAEKFRETANEELPNTWWRLVLMVGLAATIPTFASWTIQYLAPDRNDDFLFLLTSALDMVGYAGLALTAWASVKLSRLMDNIMGIDQRRIT</sequence>
<keyword evidence="4 5" id="KW-0067">ATP-binding</keyword>
<dbReference type="PANTHER" id="PTHR43289">
    <property type="entry name" value="MITOGEN-ACTIVATED PROTEIN KINASE KINASE KINASE 20-RELATED"/>
    <property type="match status" value="1"/>
</dbReference>
<dbReference type="Gene3D" id="1.10.510.10">
    <property type="entry name" value="Transferase(Phosphotransferase) domain 1"/>
    <property type="match status" value="1"/>
</dbReference>
<keyword evidence="10" id="KW-1185">Reference proteome</keyword>
<dbReference type="AlphaFoldDB" id="A0A9X2FA28"/>
<feature type="transmembrane region" description="Helical" evidence="7">
    <location>
        <begin position="608"/>
        <end position="631"/>
    </location>
</feature>
<evidence type="ECO:0000256" key="4">
    <source>
        <dbReference type="ARBA" id="ARBA00022840"/>
    </source>
</evidence>
<evidence type="ECO:0000256" key="6">
    <source>
        <dbReference type="SAM" id="MobiDB-lite"/>
    </source>
</evidence>
<dbReference type="InterPro" id="IPR011009">
    <property type="entry name" value="Kinase-like_dom_sf"/>
</dbReference>
<dbReference type="SUPFAM" id="SSF56112">
    <property type="entry name" value="Protein kinase-like (PK-like)"/>
    <property type="match status" value="1"/>
</dbReference>
<dbReference type="SMART" id="SM00220">
    <property type="entry name" value="S_TKc"/>
    <property type="match status" value="1"/>
</dbReference>
<evidence type="ECO:0000313" key="9">
    <source>
        <dbReference type="EMBL" id="MCO6045197.1"/>
    </source>
</evidence>
<dbReference type="CDD" id="cd14014">
    <property type="entry name" value="STKc_PknB_like"/>
    <property type="match status" value="1"/>
</dbReference>
<keyword evidence="7" id="KW-1133">Transmembrane helix</keyword>
<feature type="binding site" evidence="5">
    <location>
        <position position="92"/>
    </location>
    <ligand>
        <name>ATP</name>
        <dbReference type="ChEBI" id="CHEBI:30616"/>
    </ligand>
</feature>
<dbReference type="Proteomes" id="UP001155241">
    <property type="component" value="Unassembled WGS sequence"/>
</dbReference>
<keyword evidence="7" id="KW-0472">Membrane</keyword>
<feature type="transmembrane region" description="Helical" evidence="7">
    <location>
        <begin position="436"/>
        <end position="459"/>
    </location>
</feature>
<feature type="domain" description="Protein kinase" evidence="8">
    <location>
        <begin position="63"/>
        <end position="379"/>
    </location>
</feature>
<dbReference type="Gene3D" id="3.30.200.20">
    <property type="entry name" value="Phosphorylase Kinase, domain 1"/>
    <property type="match status" value="1"/>
</dbReference>
<evidence type="ECO:0000259" key="8">
    <source>
        <dbReference type="PROSITE" id="PS50011"/>
    </source>
</evidence>
<dbReference type="PANTHER" id="PTHR43289:SF34">
    <property type="entry name" value="SERINE_THREONINE-PROTEIN KINASE YBDM-RELATED"/>
    <property type="match status" value="1"/>
</dbReference>
<feature type="transmembrane region" description="Helical" evidence="7">
    <location>
        <begin position="397"/>
        <end position="416"/>
    </location>
</feature>
<dbReference type="PROSITE" id="PS00107">
    <property type="entry name" value="PROTEIN_KINASE_ATP"/>
    <property type="match status" value="1"/>
</dbReference>
<protein>
    <submittedName>
        <fullName evidence="9">Serine/threonine protein kinase</fullName>
    </submittedName>
</protein>
<evidence type="ECO:0000256" key="1">
    <source>
        <dbReference type="ARBA" id="ARBA00022679"/>
    </source>
</evidence>